<evidence type="ECO:0000256" key="5">
    <source>
        <dbReference type="ARBA" id="ARBA00023242"/>
    </source>
</evidence>
<dbReference type="SMART" id="SM00509">
    <property type="entry name" value="TFS2N"/>
    <property type="match status" value="1"/>
</dbReference>
<evidence type="ECO:0000256" key="9">
    <source>
        <dbReference type="SAM" id="MobiDB-lite"/>
    </source>
</evidence>
<dbReference type="OrthoDB" id="44867at2759"/>
<name>A0A067PQE0_9AGAM</name>
<dbReference type="Pfam" id="PF08711">
    <property type="entry name" value="Med26"/>
    <property type="match status" value="1"/>
</dbReference>
<dbReference type="NCBIfam" id="TIGR01385">
    <property type="entry name" value="TFSII"/>
    <property type="match status" value="1"/>
</dbReference>
<dbReference type="InterPro" id="IPR001222">
    <property type="entry name" value="Znf_TFIIS"/>
</dbReference>
<sequence>MSDATELRSLVKQLQNAPSDEESIGILQTLKKEARITEALLRESKAGLAVGKLRTHSSKAIADLAKEIVKQWKGQVEKEKIGKGGAGGSHHSKPAGAVNGKHPGVSFPAPPSVTYHTLHIAPVAHNTRTERKNSLASQPPHSPAIASPTLGKGSSPLTERSAKGDGISLAVTGDKTRDTCIGLIYDSLASDSGAPSELILKRAKAVEAVVLSQHDGTNAAYKAKIRSLYVNLKDKHNPGLRESIVSGDLSAEKFCKMTSQEMASEERKSADNKIKQDNLFHSLGAAEQQAETDAFQCGRCKQRKCRYRQAQTRSADEPMTTFVTCTVCNNRWKFS</sequence>
<keyword evidence="3 6" id="KW-0863">Zinc-finger</keyword>
<comment type="subcellular location">
    <subcellularLocation>
        <location evidence="1 7 8">Nucleus</location>
    </subcellularLocation>
</comment>
<dbReference type="GO" id="GO:0006362">
    <property type="term" value="P:transcription elongation by RNA polymerase I"/>
    <property type="evidence" value="ECO:0007669"/>
    <property type="project" value="TreeGrafter"/>
</dbReference>
<dbReference type="Pfam" id="PF07500">
    <property type="entry name" value="TFIIS_M"/>
    <property type="match status" value="1"/>
</dbReference>
<dbReference type="Gene3D" id="2.20.25.10">
    <property type="match status" value="1"/>
</dbReference>
<dbReference type="CDD" id="cd00183">
    <property type="entry name" value="TFIIS_I"/>
    <property type="match status" value="1"/>
</dbReference>
<dbReference type="GO" id="GO:0031440">
    <property type="term" value="P:regulation of mRNA 3'-end processing"/>
    <property type="evidence" value="ECO:0007669"/>
    <property type="project" value="TreeGrafter"/>
</dbReference>
<dbReference type="HOGENOM" id="CLU_037637_1_0_1"/>
<evidence type="ECO:0000259" key="11">
    <source>
        <dbReference type="PROSITE" id="PS51319"/>
    </source>
</evidence>
<evidence type="ECO:0000256" key="7">
    <source>
        <dbReference type="PROSITE-ProRule" id="PRU00649"/>
    </source>
</evidence>
<dbReference type="EMBL" id="KL197739">
    <property type="protein sequence ID" value="KDQ52541.1"/>
    <property type="molecule type" value="Genomic_DNA"/>
</dbReference>
<feature type="domain" description="TFIIS-type" evidence="10">
    <location>
        <begin position="293"/>
        <end position="333"/>
    </location>
</feature>
<feature type="domain" description="TFIIS central" evidence="12">
    <location>
        <begin position="176"/>
        <end position="290"/>
    </location>
</feature>
<keyword evidence="4 8" id="KW-0862">Zinc</keyword>
<dbReference type="PROSITE" id="PS51133">
    <property type="entry name" value="ZF_TFIIS_2"/>
    <property type="match status" value="1"/>
</dbReference>
<evidence type="ECO:0000259" key="12">
    <source>
        <dbReference type="PROSITE" id="PS51321"/>
    </source>
</evidence>
<reference evidence="14" key="1">
    <citation type="journal article" date="2014" name="Proc. Natl. Acad. Sci. U.S.A.">
        <title>Extensive sampling of basidiomycete genomes demonstrates inadequacy of the white-rot/brown-rot paradigm for wood decay fungi.</title>
        <authorList>
            <person name="Riley R."/>
            <person name="Salamov A.A."/>
            <person name="Brown D.W."/>
            <person name="Nagy L.G."/>
            <person name="Floudas D."/>
            <person name="Held B.W."/>
            <person name="Levasseur A."/>
            <person name="Lombard V."/>
            <person name="Morin E."/>
            <person name="Otillar R."/>
            <person name="Lindquist E.A."/>
            <person name="Sun H."/>
            <person name="LaButti K.M."/>
            <person name="Schmutz J."/>
            <person name="Jabbour D."/>
            <person name="Luo H."/>
            <person name="Baker S.E."/>
            <person name="Pisabarro A.G."/>
            <person name="Walton J.D."/>
            <person name="Blanchette R.A."/>
            <person name="Henrissat B."/>
            <person name="Martin F."/>
            <person name="Cullen D."/>
            <person name="Hibbett D.S."/>
            <person name="Grigoriev I.V."/>
        </authorList>
    </citation>
    <scope>NUCLEOTIDE SEQUENCE [LARGE SCALE GENOMIC DNA]</scope>
    <source>
        <strain evidence="14">MUCL 33604</strain>
    </source>
</reference>
<protein>
    <recommendedName>
        <fullName evidence="8">Transcription elongation factor</fullName>
    </recommendedName>
</protein>
<keyword evidence="8" id="KW-0804">Transcription</keyword>
<organism evidence="13 14">
    <name type="scientific">Jaapia argillacea MUCL 33604</name>
    <dbReference type="NCBI Taxonomy" id="933084"/>
    <lineage>
        <taxon>Eukaryota</taxon>
        <taxon>Fungi</taxon>
        <taxon>Dikarya</taxon>
        <taxon>Basidiomycota</taxon>
        <taxon>Agaricomycotina</taxon>
        <taxon>Agaricomycetes</taxon>
        <taxon>Agaricomycetidae</taxon>
        <taxon>Jaapiales</taxon>
        <taxon>Jaapiaceae</taxon>
        <taxon>Jaapia</taxon>
    </lineage>
</organism>
<evidence type="ECO:0000256" key="1">
    <source>
        <dbReference type="ARBA" id="ARBA00004123"/>
    </source>
</evidence>
<dbReference type="Proteomes" id="UP000027265">
    <property type="component" value="Unassembled WGS sequence"/>
</dbReference>
<accession>A0A067PQE0</accession>
<dbReference type="InterPro" id="IPR003617">
    <property type="entry name" value="TFIIS/CRSP70_N_sub"/>
</dbReference>
<keyword evidence="8" id="KW-0238">DNA-binding</keyword>
<dbReference type="CDD" id="cd13749">
    <property type="entry name" value="Zn-ribbon_TFIIS"/>
    <property type="match status" value="1"/>
</dbReference>
<dbReference type="SUPFAM" id="SSF57783">
    <property type="entry name" value="Zinc beta-ribbon"/>
    <property type="match status" value="1"/>
</dbReference>
<dbReference type="PANTHER" id="PTHR11477">
    <property type="entry name" value="TRANSCRIPTION FACTOR S-II ZINC FINGER DOMAIN-CONTAINING PROTEIN"/>
    <property type="match status" value="1"/>
</dbReference>
<dbReference type="InterPro" id="IPR036575">
    <property type="entry name" value="TFIIS_cen_dom_sf"/>
</dbReference>
<dbReference type="FunFam" id="2.20.25.10:FF:000001">
    <property type="entry name" value="Probable Transcription elongation factor S-II"/>
    <property type="match status" value="1"/>
</dbReference>
<feature type="region of interest" description="Disordered" evidence="9">
    <location>
        <begin position="80"/>
        <end position="111"/>
    </location>
</feature>
<dbReference type="InParanoid" id="A0A067PQE0"/>
<dbReference type="SMART" id="SM00510">
    <property type="entry name" value="TFS2M"/>
    <property type="match status" value="1"/>
</dbReference>
<evidence type="ECO:0000256" key="3">
    <source>
        <dbReference type="ARBA" id="ARBA00022771"/>
    </source>
</evidence>
<evidence type="ECO:0000313" key="14">
    <source>
        <dbReference type="Proteomes" id="UP000027265"/>
    </source>
</evidence>
<feature type="domain" description="TFIIS N-terminal" evidence="11">
    <location>
        <begin position="1"/>
        <end position="79"/>
    </location>
</feature>
<dbReference type="PROSITE" id="PS00466">
    <property type="entry name" value="ZF_TFIIS_1"/>
    <property type="match status" value="1"/>
</dbReference>
<dbReference type="PANTHER" id="PTHR11477:SF0">
    <property type="entry name" value="IP08861P-RELATED"/>
    <property type="match status" value="1"/>
</dbReference>
<dbReference type="GO" id="GO:0008270">
    <property type="term" value="F:zinc ion binding"/>
    <property type="evidence" value="ECO:0007669"/>
    <property type="project" value="UniProtKB-UniRule"/>
</dbReference>
<dbReference type="GO" id="GO:0005634">
    <property type="term" value="C:nucleus"/>
    <property type="evidence" value="ECO:0007669"/>
    <property type="project" value="UniProtKB-SubCell"/>
</dbReference>
<dbReference type="InterPro" id="IPR006289">
    <property type="entry name" value="TFSII"/>
</dbReference>
<dbReference type="Gene3D" id="1.20.930.10">
    <property type="entry name" value="Conserved domain common to transcription factors TFIIS, elongin A, CRSP70"/>
    <property type="match status" value="1"/>
</dbReference>
<dbReference type="PROSITE" id="PS51319">
    <property type="entry name" value="TFIIS_N"/>
    <property type="match status" value="1"/>
</dbReference>
<comment type="function">
    <text evidence="8">Necessary for efficient RNA polymerase II transcription elongation past template-encoded arresting sites.</text>
</comment>
<evidence type="ECO:0000313" key="13">
    <source>
        <dbReference type="EMBL" id="KDQ52541.1"/>
    </source>
</evidence>
<dbReference type="GO" id="GO:0001139">
    <property type="term" value="F:RNA polymerase II complex recruiting activity"/>
    <property type="evidence" value="ECO:0007669"/>
    <property type="project" value="TreeGrafter"/>
</dbReference>
<dbReference type="SUPFAM" id="SSF47676">
    <property type="entry name" value="Conserved domain common to transcription factors TFIIS, elongin A, CRSP70"/>
    <property type="match status" value="1"/>
</dbReference>
<evidence type="ECO:0000256" key="2">
    <source>
        <dbReference type="ARBA" id="ARBA00022723"/>
    </source>
</evidence>
<dbReference type="SMART" id="SM00440">
    <property type="entry name" value="ZnF_C2C2"/>
    <property type="match status" value="1"/>
</dbReference>
<dbReference type="STRING" id="933084.A0A067PQE0"/>
<dbReference type="InterPro" id="IPR035441">
    <property type="entry name" value="TFIIS/LEDGF_dom_sf"/>
</dbReference>
<comment type="similarity">
    <text evidence="8">Belongs to the TFS-II family.</text>
</comment>
<evidence type="ECO:0000256" key="8">
    <source>
        <dbReference type="RuleBase" id="RU368078"/>
    </source>
</evidence>
<dbReference type="GO" id="GO:0006368">
    <property type="term" value="P:transcription elongation by RNA polymerase II"/>
    <property type="evidence" value="ECO:0007669"/>
    <property type="project" value="InterPro"/>
</dbReference>
<dbReference type="AlphaFoldDB" id="A0A067PQE0"/>
<dbReference type="InterPro" id="IPR017923">
    <property type="entry name" value="TFIIS_N"/>
</dbReference>
<evidence type="ECO:0000256" key="6">
    <source>
        <dbReference type="PROSITE-ProRule" id="PRU00472"/>
    </source>
</evidence>
<dbReference type="InterPro" id="IPR003618">
    <property type="entry name" value="TFIIS_cen_dom"/>
</dbReference>
<dbReference type="GO" id="GO:0031564">
    <property type="term" value="P:transcription antitermination"/>
    <property type="evidence" value="ECO:0007669"/>
    <property type="project" value="TreeGrafter"/>
</dbReference>
<feature type="region of interest" description="Disordered" evidence="9">
    <location>
        <begin position="128"/>
        <end position="162"/>
    </location>
</feature>
<dbReference type="SUPFAM" id="SSF46942">
    <property type="entry name" value="Elongation factor TFIIS domain 2"/>
    <property type="match status" value="1"/>
</dbReference>
<keyword evidence="2 8" id="KW-0479">Metal-binding</keyword>
<keyword evidence="14" id="KW-1185">Reference proteome</keyword>
<dbReference type="PIRSF" id="PIRSF006704">
    <property type="entry name" value="TF_IIS"/>
    <property type="match status" value="1"/>
</dbReference>
<keyword evidence="8" id="KW-0805">Transcription regulation</keyword>
<dbReference type="FunCoup" id="A0A067PQE0">
    <property type="interactions" value="695"/>
</dbReference>
<dbReference type="InterPro" id="IPR035100">
    <property type="entry name" value="TF_IIS-typ"/>
</dbReference>
<proteinExistence type="inferred from homology"/>
<keyword evidence="5 7" id="KW-0539">Nucleus</keyword>
<gene>
    <name evidence="13" type="ORF">JAAARDRAFT_210488</name>
</gene>
<dbReference type="GO" id="GO:0000977">
    <property type="term" value="F:RNA polymerase II transcription regulatory region sequence-specific DNA binding"/>
    <property type="evidence" value="ECO:0007669"/>
    <property type="project" value="TreeGrafter"/>
</dbReference>
<evidence type="ECO:0000259" key="10">
    <source>
        <dbReference type="PROSITE" id="PS51133"/>
    </source>
</evidence>
<dbReference type="FunFam" id="1.10.472.30:FF:000003">
    <property type="entry name" value="Transcription elongation factor S-II"/>
    <property type="match status" value="1"/>
</dbReference>
<dbReference type="Gene3D" id="1.10.472.30">
    <property type="entry name" value="Transcription elongation factor S-II, central domain"/>
    <property type="match status" value="1"/>
</dbReference>
<dbReference type="PROSITE" id="PS51321">
    <property type="entry name" value="TFIIS_CENTRAL"/>
    <property type="match status" value="1"/>
</dbReference>
<dbReference type="Pfam" id="PF01096">
    <property type="entry name" value="Zn_ribbon_TFIIS"/>
    <property type="match status" value="1"/>
</dbReference>
<evidence type="ECO:0000256" key="4">
    <source>
        <dbReference type="ARBA" id="ARBA00022833"/>
    </source>
</evidence>